<sequence>MNGSERCAMVAWTVALVSIPATAVAYVDPGTTSAVFGGLAYILAFVGAGAAFLFRPVIRLYRKLFRKQTPETEKAEERG</sequence>
<dbReference type="EMBL" id="JAATJA010000002">
    <property type="protein sequence ID" value="NJB68686.1"/>
    <property type="molecule type" value="Genomic_DNA"/>
</dbReference>
<dbReference type="Proteomes" id="UP000580856">
    <property type="component" value="Unassembled WGS sequence"/>
</dbReference>
<keyword evidence="1" id="KW-0812">Transmembrane</keyword>
<evidence type="ECO:0000313" key="3">
    <source>
        <dbReference type="Proteomes" id="UP000580856"/>
    </source>
</evidence>
<gene>
    <name evidence="2" type="ORF">GGQ74_002359</name>
</gene>
<dbReference type="RefSeq" id="WP_167941732.1">
    <property type="nucleotide sequence ID" value="NZ_JAATJA010000002.1"/>
</dbReference>
<proteinExistence type="predicted"/>
<organism evidence="2 3">
    <name type="scientific">Desulfobaculum xiamenense</name>
    <dbReference type="NCBI Taxonomy" id="995050"/>
    <lineage>
        <taxon>Bacteria</taxon>
        <taxon>Pseudomonadati</taxon>
        <taxon>Thermodesulfobacteriota</taxon>
        <taxon>Desulfovibrionia</taxon>
        <taxon>Desulfovibrionales</taxon>
        <taxon>Desulfovibrionaceae</taxon>
        <taxon>Desulfobaculum</taxon>
    </lineage>
</organism>
<feature type="transmembrane region" description="Helical" evidence="1">
    <location>
        <begin position="35"/>
        <end position="58"/>
    </location>
</feature>
<reference evidence="2 3" key="1">
    <citation type="submission" date="2020-03" db="EMBL/GenBank/DDBJ databases">
        <title>Genomic Encyclopedia of Type Strains, Phase IV (KMG-IV): sequencing the most valuable type-strain genomes for metagenomic binning, comparative biology and taxonomic classification.</title>
        <authorList>
            <person name="Goeker M."/>
        </authorList>
    </citation>
    <scope>NUCLEOTIDE SEQUENCE [LARGE SCALE GENOMIC DNA]</scope>
    <source>
        <strain evidence="2 3">DSM 24233</strain>
    </source>
</reference>
<name>A0A846QIJ8_9BACT</name>
<keyword evidence="3" id="KW-1185">Reference proteome</keyword>
<keyword evidence="1" id="KW-1133">Transmembrane helix</keyword>
<protein>
    <submittedName>
        <fullName evidence="2">Uncharacterized protein</fullName>
    </submittedName>
</protein>
<accession>A0A846QIJ8</accession>
<dbReference type="AlphaFoldDB" id="A0A846QIJ8"/>
<evidence type="ECO:0000313" key="2">
    <source>
        <dbReference type="EMBL" id="NJB68686.1"/>
    </source>
</evidence>
<keyword evidence="1" id="KW-0472">Membrane</keyword>
<comment type="caution">
    <text evidence="2">The sequence shown here is derived from an EMBL/GenBank/DDBJ whole genome shotgun (WGS) entry which is preliminary data.</text>
</comment>
<evidence type="ECO:0000256" key="1">
    <source>
        <dbReference type="SAM" id="Phobius"/>
    </source>
</evidence>